<feature type="region of interest" description="Disordered" evidence="1">
    <location>
        <begin position="1"/>
        <end position="23"/>
    </location>
</feature>
<organism evidence="2 3">
    <name type="scientific">Porphyra umbilicalis</name>
    <name type="common">Purple laver</name>
    <name type="synonym">Red alga</name>
    <dbReference type="NCBI Taxonomy" id="2786"/>
    <lineage>
        <taxon>Eukaryota</taxon>
        <taxon>Rhodophyta</taxon>
        <taxon>Bangiophyceae</taxon>
        <taxon>Bangiales</taxon>
        <taxon>Bangiaceae</taxon>
        <taxon>Porphyra</taxon>
    </lineage>
</organism>
<dbReference type="Proteomes" id="UP000218209">
    <property type="component" value="Unassembled WGS sequence"/>
</dbReference>
<dbReference type="AlphaFoldDB" id="A0A1X6P911"/>
<keyword evidence="3" id="KW-1185">Reference proteome</keyword>
<evidence type="ECO:0000256" key="1">
    <source>
        <dbReference type="SAM" id="MobiDB-lite"/>
    </source>
</evidence>
<reference evidence="2 3" key="1">
    <citation type="submission" date="2017-03" db="EMBL/GenBank/DDBJ databases">
        <title>WGS assembly of Porphyra umbilicalis.</title>
        <authorList>
            <person name="Brawley S.H."/>
            <person name="Blouin N.A."/>
            <person name="Ficko-Blean E."/>
            <person name="Wheeler G.L."/>
            <person name="Lohr M."/>
            <person name="Goodson H.V."/>
            <person name="Jenkins J.W."/>
            <person name="Blaby-Haas C.E."/>
            <person name="Helliwell K.E."/>
            <person name="Chan C."/>
            <person name="Marriage T."/>
            <person name="Bhattacharya D."/>
            <person name="Klein A.S."/>
            <person name="Badis Y."/>
            <person name="Brodie J."/>
            <person name="Cao Y."/>
            <person name="Collen J."/>
            <person name="Dittami S.M."/>
            <person name="Gachon C.M."/>
            <person name="Green B.R."/>
            <person name="Karpowicz S."/>
            <person name="Kim J.W."/>
            <person name="Kudahl U."/>
            <person name="Lin S."/>
            <person name="Michel G."/>
            <person name="Mittag M."/>
            <person name="Olson B.J."/>
            <person name="Pangilinan J."/>
            <person name="Peng Y."/>
            <person name="Qiu H."/>
            <person name="Shu S."/>
            <person name="Singer J.T."/>
            <person name="Smith A.G."/>
            <person name="Sprecher B.N."/>
            <person name="Wagner V."/>
            <person name="Wang W."/>
            <person name="Wang Z.-Y."/>
            <person name="Yan J."/>
            <person name="Yarish C."/>
            <person name="Zoeuner-Riek S."/>
            <person name="Zhuang Y."/>
            <person name="Zou Y."/>
            <person name="Lindquist E.A."/>
            <person name="Grimwood J."/>
            <person name="Barry K."/>
            <person name="Rokhsar D.S."/>
            <person name="Schmutz J."/>
            <person name="Stiller J.W."/>
            <person name="Grossman A.R."/>
            <person name="Prochnik S.E."/>
        </authorList>
    </citation>
    <scope>NUCLEOTIDE SEQUENCE [LARGE SCALE GENOMIC DNA]</scope>
    <source>
        <strain evidence="2">4086291</strain>
    </source>
</reference>
<feature type="region of interest" description="Disordered" evidence="1">
    <location>
        <begin position="368"/>
        <end position="387"/>
    </location>
</feature>
<name>A0A1X6P911_PORUM</name>
<evidence type="ECO:0000313" key="3">
    <source>
        <dbReference type="Proteomes" id="UP000218209"/>
    </source>
</evidence>
<proteinExistence type="predicted"/>
<gene>
    <name evidence="2" type="ORF">BU14_0152s0039</name>
</gene>
<dbReference type="EMBL" id="KV918841">
    <property type="protein sequence ID" value="OSX77344.1"/>
    <property type="molecule type" value="Genomic_DNA"/>
</dbReference>
<protein>
    <submittedName>
        <fullName evidence="2">Uncharacterized protein</fullName>
    </submittedName>
</protein>
<sequence>MASSALPPSGGVAPLPRRTPSRRPSRAVRRWALAAAAVASLVAWGLVGLSSLAAGQAPPPATPVVDDDVNPGPCLVSVLIQCLCTDPRVFIDGELVEMQPALDVNRTSSFGAQMLISSNLTVAVLVEAADASTFGMALRVTTTARPDASSGTPSIGGIFWTAALVDSDYHTSGMQPVPEELVAMPDITPPPGAPAPAPTLFQWREVEVGLAVSDEPTVALRFERADFVREVTDIPPTAPYYVGFRAPDFPRELCVGAPPIGEAPVVEVPAPLPNAPNIAGSADDGTPRAVPVTSGPTHHLLKTLWSFIGSVTFVSLAYGAFNTHRLWHLSWDEPMQHSSAVGAPPAIGGGRVFGEQPLDGRVEQVPPRAREGVGGSPGWDHQDVDTPLDGFNGRVVRAIVSRFTLRGEGAERQPPHDQWRR</sequence>
<accession>A0A1X6P911</accession>
<evidence type="ECO:0000313" key="2">
    <source>
        <dbReference type="EMBL" id="OSX77344.1"/>
    </source>
</evidence>